<keyword evidence="12" id="KW-1185">Reference proteome</keyword>
<feature type="domain" description="6-phosphogluconate dehydrogenase NADP-binding" evidence="9">
    <location>
        <begin position="11"/>
        <end position="176"/>
    </location>
</feature>
<gene>
    <name evidence="11" type="ORF">FB45DRAFT_893215</name>
</gene>
<dbReference type="InterPro" id="IPR006115">
    <property type="entry name" value="6PGDH_NADP-bd"/>
</dbReference>
<dbReference type="Gene3D" id="1.10.1040.10">
    <property type="entry name" value="N-(1-d-carboxylethyl)-l-norvaline Dehydrogenase, domain 2"/>
    <property type="match status" value="1"/>
</dbReference>
<dbReference type="AlphaFoldDB" id="A0AAD7FWM7"/>
<evidence type="ECO:0000256" key="7">
    <source>
        <dbReference type="ARBA" id="ARBA00049197"/>
    </source>
</evidence>
<keyword evidence="5" id="KW-0560">Oxidoreductase</keyword>
<dbReference type="Proteomes" id="UP001221142">
    <property type="component" value="Unassembled WGS sequence"/>
</dbReference>
<comment type="caution">
    <text evidence="11">The sequence shown here is derived from an EMBL/GenBank/DDBJ whole genome shotgun (WGS) entry which is preliminary data.</text>
</comment>
<evidence type="ECO:0000256" key="4">
    <source>
        <dbReference type="ARBA" id="ARBA00022456"/>
    </source>
</evidence>
<comment type="catalytic activity">
    <reaction evidence="7">
        <text>3-hydroxy-2-methylpropanoate + NAD(+) = 2-methyl-3-oxopropanoate + NADH + H(+)</text>
        <dbReference type="Rhea" id="RHEA:17681"/>
        <dbReference type="ChEBI" id="CHEBI:11805"/>
        <dbReference type="ChEBI" id="CHEBI:15378"/>
        <dbReference type="ChEBI" id="CHEBI:57540"/>
        <dbReference type="ChEBI" id="CHEBI:57700"/>
        <dbReference type="ChEBI" id="CHEBI:57945"/>
        <dbReference type="EC" id="1.1.1.31"/>
    </reaction>
</comment>
<dbReference type="SUPFAM" id="SSF51735">
    <property type="entry name" value="NAD(P)-binding Rossmann-fold domains"/>
    <property type="match status" value="1"/>
</dbReference>
<dbReference type="GO" id="GO:0005739">
    <property type="term" value="C:mitochondrion"/>
    <property type="evidence" value="ECO:0007669"/>
    <property type="project" value="TreeGrafter"/>
</dbReference>
<protein>
    <recommendedName>
        <fullName evidence="3">3-hydroxyisobutyrate dehydrogenase</fullName>
        <ecNumber evidence="3">1.1.1.31</ecNumber>
    </recommendedName>
</protein>
<comment type="pathway">
    <text evidence="1">Amino-acid degradation; L-valine degradation.</text>
</comment>
<keyword evidence="6" id="KW-0520">NAD</keyword>
<proteinExistence type="inferred from homology"/>
<evidence type="ECO:0000313" key="12">
    <source>
        <dbReference type="Proteomes" id="UP001221142"/>
    </source>
</evidence>
<dbReference type="SUPFAM" id="SSF48179">
    <property type="entry name" value="6-phosphogluconate dehydrogenase C-terminal domain-like"/>
    <property type="match status" value="1"/>
</dbReference>
<sequence>MALPEHFGIGWIGAMGWPMANQLLKNSSTNLVIFDVNQDVLDQFAREAPSGRVEIAGNAKEVAAKSKYIFTIVPEGRHVKDVYLTSETGLLAGNTSGKVFIDCSTIDLATSKAVRETVESSHAENPARFHDCPVSGGTAGASKGIITFMCGMNESDVDFPFLRNILSTMGKSILPMGGPGLGLAAKLSNNYLSGTIALATSEAMNLGMKLGIDPKVLSDCFDKGSAANWVNATVNPVPGVCPTAVTSKRYQGGFKVQLMEKDLKLAAEAADNVGARLVLADTTIAAYHSAASDPRYRDRDSRVVYQWLEGADPEETKE</sequence>
<accession>A0AAD7FWM7</accession>
<dbReference type="GO" id="GO:0051287">
    <property type="term" value="F:NAD binding"/>
    <property type="evidence" value="ECO:0007669"/>
    <property type="project" value="InterPro"/>
</dbReference>
<dbReference type="Pfam" id="PF14833">
    <property type="entry name" value="NAD_binding_11"/>
    <property type="match status" value="1"/>
</dbReference>
<evidence type="ECO:0000256" key="3">
    <source>
        <dbReference type="ARBA" id="ARBA00012991"/>
    </source>
</evidence>
<dbReference type="InterPro" id="IPR029154">
    <property type="entry name" value="HIBADH-like_NADP-bd"/>
</dbReference>
<keyword evidence="4" id="KW-0101">Branched-chain amino acid catabolism</keyword>
<evidence type="ECO:0000313" key="11">
    <source>
        <dbReference type="EMBL" id="KAJ7647357.1"/>
    </source>
</evidence>
<dbReference type="EC" id="1.1.1.31" evidence="3"/>
<evidence type="ECO:0000256" key="8">
    <source>
        <dbReference type="PIRSR" id="PIRSR000103-1"/>
    </source>
</evidence>
<dbReference type="GO" id="GO:0006574">
    <property type="term" value="P:L-valine catabolic process"/>
    <property type="evidence" value="ECO:0007669"/>
    <property type="project" value="TreeGrafter"/>
</dbReference>
<dbReference type="FunFam" id="1.10.1040.10:FF:000006">
    <property type="entry name" value="3-hydroxyisobutyrate dehydrogenase"/>
    <property type="match status" value="1"/>
</dbReference>
<evidence type="ECO:0000256" key="1">
    <source>
        <dbReference type="ARBA" id="ARBA00005109"/>
    </source>
</evidence>
<name>A0AAD7FWM7_9AGAR</name>
<dbReference type="Gene3D" id="3.40.50.720">
    <property type="entry name" value="NAD(P)-binding Rossmann-like Domain"/>
    <property type="match status" value="1"/>
</dbReference>
<dbReference type="PIRSF" id="PIRSF000103">
    <property type="entry name" value="HIBADH"/>
    <property type="match status" value="1"/>
</dbReference>
<dbReference type="PANTHER" id="PTHR22981">
    <property type="entry name" value="3-HYDROXYISOBUTYRATE DEHYDROGENASE-RELATED"/>
    <property type="match status" value="1"/>
</dbReference>
<evidence type="ECO:0000259" key="9">
    <source>
        <dbReference type="Pfam" id="PF03446"/>
    </source>
</evidence>
<evidence type="ECO:0000256" key="5">
    <source>
        <dbReference type="ARBA" id="ARBA00023002"/>
    </source>
</evidence>
<comment type="similarity">
    <text evidence="2">Belongs to the HIBADH-related family. 3-hydroxyisobutyrate dehydrogenase subfamily.</text>
</comment>
<dbReference type="Pfam" id="PF03446">
    <property type="entry name" value="NAD_binding_2"/>
    <property type="match status" value="1"/>
</dbReference>
<dbReference type="PANTHER" id="PTHR22981:SF81">
    <property type="entry name" value="DEHYDROGENASE, PUTATIVE-RELATED"/>
    <property type="match status" value="1"/>
</dbReference>
<dbReference type="GO" id="GO:0050661">
    <property type="term" value="F:NADP binding"/>
    <property type="evidence" value="ECO:0007669"/>
    <property type="project" value="InterPro"/>
</dbReference>
<evidence type="ECO:0000256" key="2">
    <source>
        <dbReference type="ARBA" id="ARBA00006013"/>
    </source>
</evidence>
<feature type="domain" description="3-hydroxyisobutyrate dehydrogenase-like NAD-binding" evidence="10">
    <location>
        <begin position="180"/>
        <end position="304"/>
    </location>
</feature>
<evidence type="ECO:0000259" key="10">
    <source>
        <dbReference type="Pfam" id="PF14833"/>
    </source>
</evidence>
<evidence type="ECO:0000256" key="6">
    <source>
        <dbReference type="ARBA" id="ARBA00023027"/>
    </source>
</evidence>
<dbReference type="InterPro" id="IPR013328">
    <property type="entry name" value="6PGD_dom2"/>
</dbReference>
<dbReference type="InterPro" id="IPR015815">
    <property type="entry name" value="HIBADH-related"/>
</dbReference>
<dbReference type="GO" id="GO:0008442">
    <property type="term" value="F:3-hydroxyisobutyrate dehydrogenase activity"/>
    <property type="evidence" value="ECO:0007669"/>
    <property type="project" value="UniProtKB-EC"/>
</dbReference>
<dbReference type="InterPro" id="IPR036291">
    <property type="entry name" value="NAD(P)-bd_dom_sf"/>
</dbReference>
<feature type="active site" evidence="8">
    <location>
        <position position="186"/>
    </location>
</feature>
<organism evidence="11 12">
    <name type="scientific">Roridomyces roridus</name>
    <dbReference type="NCBI Taxonomy" id="1738132"/>
    <lineage>
        <taxon>Eukaryota</taxon>
        <taxon>Fungi</taxon>
        <taxon>Dikarya</taxon>
        <taxon>Basidiomycota</taxon>
        <taxon>Agaricomycotina</taxon>
        <taxon>Agaricomycetes</taxon>
        <taxon>Agaricomycetidae</taxon>
        <taxon>Agaricales</taxon>
        <taxon>Marasmiineae</taxon>
        <taxon>Mycenaceae</taxon>
        <taxon>Roridomyces</taxon>
    </lineage>
</organism>
<reference evidence="11" key="1">
    <citation type="submission" date="2023-03" db="EMBL/GenBank/DDBJ databases">
        <title>Massive genome expansion in bonnet fungi (Mycena s.s.) driven by repeated elements and novel gene families across ecological guilds.</title>
        <authorList>
            <consortium name="Lawrence Berkeley National Laboratory"/>
            <person name="Harder C.B."/>
            <person name="Miyauchi S."/>
            <person name="Viragh M."/>
            <person name="Kuo A."/>
            <person name="Thoen E."/>
            <person name="Andreopoulos B."/>
            <person name="Lu D."/>
            <person name="Skrede I."/>
            <person name="Drula E."/>
            <person name="Henrissat B."/>
            <person name="Morin E."/>
            <person name="Kohler A."/>
            <person name="Barry K."/>
            <person name="LaButti K."/>
            <person name="Morin E."/>
            <person name="Salamov A."/>
            <person name="Lipzen A."/>
            <person name="Mereny Z."/>
            <person name="Hegedus B."/>
            <person name="Baldrian P."/>
            <person name="Stursova M."/>
            <person name="Weitz H."/>
            <person name="Taylor A."/>
            <person name="Grigoriev I.V."/>
            <person name="Nagy L.G."/>
            <person name="Martin F."/>
            <person name="Kauserud H."/>
        </authorList>
    </citation>
    <scope>NUCLEOTIDE SEQUENCE</scope>
    <source>
        <strain evidence="11">9284</strain>
    </source>
</reference>
<dbReference type="InterPro" id="IPR008927">
    <property type="entry name" value="6-PGluconate_DH-like_C_sf"/>
</dbReference>
<dbReference type="EMBL" id="JARKIF010000002">
    <property type="protein sequence ID" value="KAJ7647357.1"/>
    <property type="molecule type" value="Genomic_DNA"/>
</dbReference>